<name>A0A0F5LDN0_9HYPH</name>
<comment type="caution">
    <text evidence="1">The sequence shown here is derived from an EMBL/GenBank/DDBJ whole genome shotgun (WGS) entry which is preliminary data.</text>
</comment>
<evidence type="ECO:0000313" key="2">
    <source>
        <dbReference type="Proteomes" id="UP000033514"/>
    </source>
</evidence>
<protein>
    <submittedName>
        <fullName evidence="1">Uncharacterized protein</fullName>
    </submittedName>
</protein>
<organism evidence="1 2">
    <name type="scientific">Devosia soli</name>
    <dbReference type="NCBI Taxonomy" id="361041"/>
    <lineage>
        <taxon>Bacteria</taxon>
        <taxon>Pseudomonadati</taxon>
        <taxon>Pseudomonadota</taxon>
        <taxon>Alphaproteobacteria</taxon>
        <taxon>Hyphomicrobiales</taxon>
        <taxon>Devosiaceae</taxon>
        <taxon>Devosia</taxon>
    </lineage>
</organism>
<proteinExistence type="predicted"/>
<accession>A0A0F5LDN0</accession>
<evidence type="ECO:0000313" key="1">
    <source>
        <dbReference type="EMBL" id="KKB80380.1"/>
    </source>
</evidence>
<dbReference type="EMBL" id="LAJG01000014">
    <property type="protein sequence ID" value="KKB80380.1"/>
    <property type="molecule type" value="Genomic_DNA"/>
</dbReference>
<reference evidence="1 2" key="1">
    <citation type="submission" date="2015-03" db="EMBL/GenBank/DDBJ databases">
        <authorList>
            <person name="Hassan Y.I."/>
            <person name="Lepp D."/>
            <person name="Zhou T."/>
        </authorList>
    </citation>
    <scope>NUCLEOTIDE SEQUENCE [LARGE SCALE GENOMIC DNA]</scope>
    <source>
        <strain evidence="1 2">GH2-10</strain>
    </source>
</reference>
<dbReference type="PATRIC" id="fig|361041.3.peg.1011"/>
<sequence>MIQISMRPLSIPSVLRCATFGDAQPSAMGDTVCGQRLLQVLDVIGSMFDKTLSLPQMGTKGCHLGIGAEASAYQAIAMQLQRG</sequence>
<gene>
    <name evidence="1" type="ORF">VW35_08330</name>
</gene>
<dbReference type="Proteomes" id="UP000033514">
    <property type="component" value="Unassembled WGS sequence"/>
</dbReference>
<dbReference type="AlphaFoldDB" id="A0A0F5LDN0"/>
<keyword evidence="2" id="KW-1185">Reference proteome</keyword>